<name>A0ABP5SE44_9ACTN</name>
<comment type="caution">
    <text evidence="4">The sequence shown here is derived from an EMBL/GenBank/DDBJ whole genome shotgun (WGS) entry which is preliminary data.</text>
</comment>
<dbReference type="Proteomes" id="UP001501444">
    <property type="component" value="Unassembled WGS sequence"/>
</dbReference>
<dbReference type="PANTHER" id="PTHR43841">
    <property type="entry name" value="3-HYDROXYACYL-THIOESTER DEHYDRATASE HTDX-RELATED"/>
    <property type="match status" value="1"/>
</dbReference>
<protein>
    <submittedName>
        <fullName evidence="4">MaoC/PaaZ C-terminal domain-containing protein</fullName>
    </submittedName>
</protein>
<dbReference type="Pfam" id="PF01575">
    <property type="entry name" value="MaoC_dehydratas"/>
    <property type="match status" value="1"/>
</dbReference>
<feature type="region of interest" description="Disordered" evidence="2">
    <location>
        <begin position="271"/>
        <end position="293"/>
    </location>
</feature>
<evidence type="ECO:0000313" key="5">
    <source>
        <dbReference type="Proteomes" id="UP001501444"/>
    </source>
</evidence>
<evidence type="ECO:0000259" key="3">
    <source>
        <dbReference type="Pfam" id="PF01575"/>
    </source>
</evidence>
<dbReference type="InterPro" id="IPR029069">
    <property type="entry name" value="HotDog_dom_sf"/>
</dbReference>
<dbReference type="RefSeq" id="WP_344610674.1">
    <property type="nucleotide sequence ID" value="NZ_BAAARV010000005.1"/>
</dbReference>
<dbReference type="SUPFAM" id="SSF54637">
    <property type="entry name" value="Thioesterase/thiol ester dehydrase-isomerase"/>
    <property type="match status" value="2"/>
</dbReference>
<comment type="similarity">
    <text evidence="1">Belongs to the enoyl-CoA hydratase/isomerase family.</text>
</comment>
<dbReference type="PRINTS" id="PR01483">
    <property type="entry name" value="FASYNTHASE"/>
</dbReference>
<gene>
    <name evidence="4" type="ORF">GCM10010170_006440</name>
</gene>
<dbReference type="InterPro" id="IPR003965">
    <property type="entry name" value="Fatty_acid_synthase"/>
</dbReference>
<dbReference type="PANTHER" id="PTHR43841:SF1">
    <property type="entry name" value="3-HYDROXYACYL-THIOESTER DEHYDRATASE X"/>
    <property type="match status" value="1"/>
</dbReference>
<accession>A0ABP5SE44</accession>
<evidence type="ECO:0000313" key="4">
    <source>
        <dbReference type="EMBL" id="GAA2329193.1"/>
    </source>
</evidence>
<evidence type="ECO:0000256" key="2">
    <source>
        <dbReference type="SAM" id="MobiDB-lite"/>
    </source>
</evidence>
<dbReference type="InterPro" id="IPR002539">
    <property type="entry name" value="MaoC-like_dom"/>
</dbReference>
<feature type="domain" description="MaoC-like" evidence="3">
    <location>
        <begin position="181"/>
        <end position="272"/>
    </location>
</feature>
<keyword evidence="5" id="KW-1185">Reference proteome</keyword>
<sequence>MPEVTVLQRPPRMGPLYRAAALRRSAGGTALPDRALRLDGVRVDRAHLAEYDRVCGFRLSDELPATYPHVLAFPLAMALMTASDFPFPILGLVHVANRVEVRRPLRADETLSLEVRAEHLRPHDRGTQLDVVATATVDGEEVWVDRSTYLRKSGKSERSGRSAPDEQPGEIVWRVPRSTGTDYAAVSADRNPIHTSRILARAFGFPSTIAHGMWTKARCLAALEGRLPDAYAAEVAFKLPVLLPATVAFRARRGGDGKGWRFDVHDRRTGKPHLTGAIVDPDCADPDEGDRAD</sequence>
<dbReference type="EMBL" id="BAAARV010000005">
    <property type="protein sequence ID" value="GAA2329193.1"/>
    <property type="molecule type" value="Genomic_DNA"/>
</dbReference>
<reference evidence="5" key="1">
    <citation type="journal article" date="2019" name="Int. J. Syst. Evol. Microbiol.">
        <title>The Global Catalogue of Microorganisms (GCM) 10K type strain sequencing project: providing services to taxonomists for standard genome sequencing and annotation.</title>
        <authorList>
            <consortium name="The Broad Institute Genomics Platform"/>
            <consortium name="The Broad Institute Genome Sequencing Center for Infectious Disease"/>
            <person name="Wu L."/>
            <person name="Ma J."/>
        </authorList>
    </citation>
    <scope>NUCLEOTIDE SEQUENCE [LARGE SCALE GENOMIC DNA]</scope>
    <source>
        <strain evidence="5">JCM 3272</strain>
    </source>
</reference>
<proteinExistence type="inferred from homology"/>
<evidence type="ECO:0000256" key="1">
    <source>
        <dbReference type="ARBA" id="ARBA00005254"/>
    </source>
</evidence>
<organism evidence="4 5">
    <name type="scientific">Dactylosporangium salmoneum</name>
    <dbReference type="NCBI Taxonomy" id="53361"/>
    <lineage>
        <taxon>Bacteria</taxon>
        <taxon>Bacillati</taxon>
        <taxon>Actinomycetota</taxon>
        <taxon>Actinomycetes</taxon>
        <taxon>Micromonosporales</taxon>
        <taxon>Micromonosporaceae</taxon>
        <taxon>Dactylosporangium</taxon>
    </lineage>
</organism>
<feature type="compositionally biased region" description="Acidic residues" evidence="2">
    <location>
        <begin position="282"/>
        <end position="293"/>
    </location>
</feature>
<dbReference type="Gene3D" id="3.10.129.10">
    <property type="entry name" value="Hotdog Thioesterase"/>
    <property type="match status" value="1"/>
</dbReference>